<keyword evidence="3" id="KW-1185">Reference proteome</keyword>
<dbReference type="InterPro" id="IPR014555">
    <property type="entry name" value="RecF-like"/>
</dbReference>
<dbReference type="PANTHER" id="PTHR43581:SF2">
    <property type="entry name" value="EXCINUCLEASE ATPASE SUBUNIT"/>
    <property type="match status" value="1"/>
</dbReference>
<feature type="domain" description="ATPase AAA-type core" evidence="1">
    <location>
        <begin position="47"/>
        <end position="330"/>
    </location>
</feature>
<dbReference type="GO" id="GO:0005524">
    <property type="term" value="F:ATP binding"/>
    <property type="evidence" value="ECO:0007669"/>
    <property type="project" value="InterPro"/>
</dbReference>
<name>D8MP76_ERWBE</name>
<dbReference type="KEGG" id="ebi:EbC_11020"/>
<dbReference type="Gene3D" id="3.40.50.300">
    <property type="entry name" value="P-loop containing nucleotide triphosphate hydrolases"/>
    <property type="match status" value="1"/>
</dbReference>
<evidence type="ECO:0000259" key="1">
    <source>
        <dbReference type="Pfam" id="PF13304"/>
    </source>
</evidence>
<dbReference type="EMBL" id="FP236843">
    <property type="protein sequence ID" value="CAX58633.1"/>
    <property type="molecule type" value="Genomic_DNA"/>
</dbReference>
<dbReference type="GeneID" id="90511121"/>
<dbReference type="RefSeq" id="WP_013201130.1">
    <property type="nucleotide sequence ID" value="NC_014306.1"/>
</dbReference>
<dbReference type="PANTHER" id="PTHR43581">
    <property type="entry name" value="ATP/GTP PHOSPHATASE"/>
    <property type="match status" value="1"/>
</dbReference>
<dbReference type="Pfam" id="PF13304">
    <property type="entry name" value="AAA_21"/>
    <property type="match status" value="1"/>
</dbReference>
<dbReference type="InterPro" id="IPR051396">
    <property type="entry name" value="Bact_Antivir_Def_Nuclease"/>
</dbReference>
<dbReference type="eggNOG" id="COG3950">
    <property type="taxonomic scope" value="Bacteria"/>
</dbReference>
<dbReference type="InterPro" id="IPR027417">
    <property type="entry name" value="P-loop_NTPase"/>
</dbReference>
<dbReference type="InterPro" id="IPR003959">
    <property type="entry name" value="ATPase_AAA_core"/>
</dbReference>
<dbReference type="SUPFAM" id="SSF52540">
    <property type="entry name" value="P-loop containing nucleoside triphosphate hydrolases"/>
    <property type="match status" value="1"/>
</dbReference>
<evidence type="ECO:0000313" key="2">
    <source>
        <dbReference type="EMBL" id="CAX58633.1"/>
    </source>
</evidence>
<dbReference type="AlphaFoldDB" id="D8MP76"/>
<proteinExistence type="predicted"/>
<dbReference type="Proteomes" id="UP000008793">
    <property type="component" value="Chromosome"/>
</dbReference>
<gene>
    <name evidence="2" type="ordered locus">EbC_11020</name>
</gene>
<dbReference type="HOGENOM" id="CLU_779969_0_0_6"/>
<dbReference type="CDD" id="cd00267">
    <property type="entry name" value="ABC_ATPase"/>
    <property type="match status" value="1"/>
</dbReference>
<dbReference type="PIRSF" id="PIRSF029347">
    <property type="entry name" value="RecF"/>
    <property type="match status" value="1"/>
</dbReference>
<accession>D8MP76</accession>
<evidence type="ECO:0000313" key="3">
    <source>
        <dbReference type="Proteomes" id="UP000008793"/>
    </source>
</evidence>
<dbReference type="STRING" id="634500.EbC_11020"/>
<reference evidence="2 3" key="1">
    <citation type="journal article" date="2010" name="BMC Genomics">
        <title>Genome comparison of the epiphytic bacteria Erwinia billingiae and E. tasmaniensis with the pear pathogen E. pyrifoliae.</title>
        <authorList>
            <person name="Kube M."/>
            <person name="Migdoll A.M."/>
            <person name="Gehring I."/>
            <person name="Heitmann K."/>
            <person name="Mayer Y."/>
            <person name="Kuhl H."/>
            <person name="Knaust F."/>
            <person name="Geider K."/>
            <person name="Reinhardt R."/>
        </authorList>
    </citation>
    <scope>NUCLEOTIDE SEQUENCE [LARGE SCALE GENOMIC DNA]</scope>
    <source>
        <strain evidence="2 3">Eb661</strain>
    </source>
</reference>
<protein>
    <submittedName>
        <fullName evidence="2">Conserved uncharacterized protein</fullName>
    </submittedName>
</protein>
<sequence length="351" mass="40324">MTEKSLTLVKKIEEKKMNSLPKFPKIKNLRVKGLYGYKDIFLEFKDVTVIIGKNGMGKTTLLKLIHSLLINKRDEYLVSICDFAELSFTDNESICFGGITDEFKKELLMMTVNNRIDELKKTKGKSITNTEEITKIITDMVFNDESISKKINDTLKINKDAIFYKEKTEEYIRNELKIRYISTVNISFNADNNVDIGNSISTNLLDLATDKEMRDLLKSDNELYINAFLEQVNVMLSDTNKKFFTTSNEYWVFDENTRKKLTLSQLSSGERQLIYILVTAANIGGSPAIFLMDEPEISLHLSWQEKILDALRKINNNMQVIIVTHSPAIIMNGYMDSYVDIKNIITENNHG</sequence>
<organism evidence="3">
    <name type="scientific">Erwinia billingiae (strain Eb661)</name>
    <dbReference type="NCBI Taxonomy" id="634500"/>
    <lineage>
        <taxon>Bacteria</taxon>
        <taxon>Pseudomonadati</taxon>
        <taxon>Pseudomonadota</taxon>
        <taxon>Gammaproteobacteria</taxon>
        <taxon>Enterobacterales</taxon>
        <taxon>Erwiniaceae</taxon>
        <taxon>Erwinia</taxon>
    </lineage>
</organism>
<dbReference type="GO" id="GO:0016887">
    <property type="term" value="F:ATP hydrolysis activity"/>
    <property type="evidence" value="ECO:0007669"/>
    <property type="project" value="InterPro"/>
</dbReference>